<keyword evidence="10" id="KW-0175">Coiled coil</keyword>
<dbReference type="HOGENOM" id="CLU_1332077_0_0_1"/>
<evidence type="ECO:0000256" key="2">
    <source>
        <dbReference type="ARBA" id="ARBA00004629"/>
    </source>
</evidence>
<evidence type="ECO:0000256" key="9">
    <source>
        <dbReference type="ARBA" id="ARBA00023328"/>
    </source>
</evidence>
<keyword evidence="5" id="KW-0498">Mitosis</keyword>
<dbReference type="InParanoid" id="A0A067MWD9"/>
<evidence type="ECO:0000313" key="11">
    <source>
        <dbReference type="EMBL" id="KDQ19025.1"/>
    </source>
</evidence>
<evidence type="ECO:0000256" key="3">
    <source>
        <dbReference type="ARBA" id="ARBA00022454"/>
    </source>
</evidence>
<keyword evidence="7" id="KW-0539">Nucleus</keyword>
<dbReference type="AlphaFoldDB" id="A0A067MWD9"/>
<dbReference type="PANTHER" id="PTHR15459:SF3">
    <property type="entry name" value="POLYAMINE-MODULATED FACTOR 1"/>
    <property type="match status" value="1"/>
</dbReference>
<dbReference type="GO" id="GO:0000444">
    <property type="term" value="C:MIS12/MIND type complex"/>
    <property type="evidence" value="ECO:0007669"/>
    <property type="project" value="InterPro"/>
</dbReference>
<dbReference type="Pfam" id="PF03980">
    <property type="entry name" value="Nnf1"/>
    <property type="match status" value="1"/>
</dbReference>
<keyword evidence="9" id="KW-0137">Centromere</keyword>
<protein>
    <submittedName>
        <fullName evidence="11">Uncharacterized protein</fullName>
    </submittedName>
</protein>
<evidence type="ECO:0000256" key="10">
    <source>
        <dbReference type="SAM" id="Coils"/>
    </source>
</evidence>
<evidence type="ECO:0000256" key="8">
    <source>
        <dbReference type="ARBA" id="ARBA00023306"/>
    </source>
</evidence>
<dbReference type="InterPro" id="IPR007128">
    <property type="entry name" value="PMF1/Nnf1"/>
</dbReference>
<organism evidence="11 12">
    <name type="scientific">Botryobasidium botryosum (strain FD-172 SS1)</name>
    <dbReference type="NCBI Taxonomy" id="930990"/>
    <lineage>
        <taxon>Eukaryota</taxon>
        <taxon>Fungi</taxon>
        <taxon>Dikarya</taxon>
        <taxon>Basidiomycota</taxon>
        <taxon>Agaricomycotina</taxon>
        <taxon>Agaricomycetes</taxon>
        <taxon>Cantharellales</taxon>
        <taxon>Botryobasidiaceae</taxon>
        <taxon>Botryobasidium</taxon>
    </lineage>
</organism>
<keyword evidence="6" id="KW-0995">Kinetochore</keyword>
<keyword evidence="8" id="KW-0131">Cell cycle</keyword>
<evidence type="ECO:0000256" key="4">
    <source>
        <dbReference type="ARBA" id="ARBA00022618"/>
    </source>
</evidence>
<accession>A0A067MWD9</accession>
<evidence type="ECO:0000256" key="5">
    <source>
        <dbReference type="ARBA" id="ARBA00022776"/>
    </source>
</evidence>
<dbReference type="PANTHER" id="PTHR15459">
    <property type="entry name" value="POLYAMINE-MODULATED FACTOR 1"/>
    <property type="match status" value="1"/>
</dbReference>
<dbReference type="Proteomes" id="UP000027195">
    <property type="component" value="Unassembled WGS sequence"/>
</dbReference>
<proteinExistence type="predicted"/>
<sequence>MADSEQRSTTSTRYSRFHSAYVLATKKASSKWTYEDFAQCFPTWAAESSEGVAQIRAQLSQHMREQTLKQADEILQAYNAAAAIDELQTVISAGRARVSTSDKGKDMWKADLDPKAAARARTVPILKSERDRLLEALREVEAKNVELAKQVEASRNGRISANSKAKDILKALDEAVAEFNNLPVEEMEEWIVETEENGMT</sequence>
<evidence type="ECO:0000313" key="12">
    <source>
        <dbReference type="Proteomes" id="UP000027195"/>
    </source>
</evidence>
<dbReference type="EMBL" id="KL198020">
    <property type="protein sequence ID" value="KDQ19025.1"/>
    <property type="molecule type" value="Genomic_DNA"/>
</dbReference>
<evidence type="ECO:0000256" key="7">
    <source>
        <dbReference type="ARBA" id="ARBA00023242"/>
    </source>
</evidence>
<dbReference type="GO" id="GO:0007059">
    <property type="term" value="P:chromosome segregation"/>
    <property type="evidence" value="ECO:0007669"/>
    <property type="project" value="TreeGrafter"/>
</dbReference>
<gene>
    <name evidence="11" type="ORF">BOTBODRAFT_63154</name>
</gene>
<evidence type="ECO:0000256" key="1">
    <source>
        <dbReference type="ARBA" id="ARBA00004123"/>
    </source>
</evidence>
<keyword evidence="12" id="KW-1185">Reference proteome</keyword>
<evidence type="ECO:0000256" key="6">
    <source>
        <dbReference type="ARBA" id="ARBA00022838"/>
    </source>
</evidence>
<dbReference type="OrthoDB" id="18453at2759"/>
<name>A0A067MWD9_BOTB1</name>
<keyword evidence="3" id="KW-0158">Chromosome</keyword>
<comment type="subcellular location">
    <subcellularLocation>
        <location evidence="2">Chromosome</location>
        <location evidence="2">Centromere</location>
        <location evidence="2">Kinetochore</location>
    </subcellularLocation>
    <subcellularLocation>
        <location evidence="1">Nucleus</location>
    </subcellularLocation>
</comment>
<reference evidence="12" key="1">
    <citation type="journal article" date="2014" name="Proc. Natl. Acad. Sci. U.S.A.">
        <title>Extensive sampling of basidiomycete genomes demonstrates inadequacy of the white-rot/brown-rot paradigm for wood decay fungi.</title>
        <authorList>
            <person name="Riley R."/>
            <person name="Salamov A.A."/>
            <person name="Brown D.W."/>
            <person name="Nagy L.G."/>
            <person name="Floudas D."/>
            <person name="Held B.W."/>
            <person name="Levasseur A."/>
            <person name="Lombard V."/>
            <person name="Morin E."/>
            <person name="Otillar R."/>
            <person name="Lindquist E.A."/>
            <person name="Sun H."/>
            <person name="LaButti K.M."/>
            <person name="Schmutz J."/>
            <person name="Jabbour D."/>
            <person name="Luo H."/>
            <person name="Baker S.E."/>
            <person name="Pisabarro A.G."/>
            <person name="Walton J.D."/>
            <person name="Blanchette R.A."/>
            <person name="Henrissat B."/>
            <person name="Martin F."/>
            <person name="Cullen D."/>
            <person name="Hibbett D.S."/>
            <person name="Grigoriev I.V."/>
        </authorList>
    </citation>
    <scope>NUCLEOTIDE SEQUENCE [LARGE SCALE GENOMIC DNA]</scope>
    <source>
        <strain evidence="12">FD-172 SS1</strain>
    </source>
</reference>
<dbReference type="GO" id="GO:0005634">
    <property type="term" value="C:nucleus"/>
    <property type="evidence" value="ECO:0007669"/>
    <property type="project" value="UniProtKB-SubCell"/>
</dbReference>
<keyword evidence="4" id="KW-0132">Cell division</keyword>
<dbReference type="GO" id="GO:0051301">
    <property type="term" value="P:cell division"/>
    <property type="evidence" value="ECO:0007669"/>
    <property type="project" value="UniProtKB-KW"/>
</dbReference>
<feature type="coiled-coil region" evidence="10">
    <location>
        <begin position="123"/>
        <end position="150"/>
    </location>
</feature>